<sequence length="534" mass="60451">MNAFIFIVFYIPILHNFSELTVDEAVSVSVDSSNPTLDEEQALIHFIGSKDPDEAATCGQLIESRGFEYEVHYVITADGYFLQNFIINRYETVYWLSFTSFIRLKKGLIPSRSLVFFKLLTIANLVIEMLNLLVLITFYISIVHQSYGLTDDEADTSSIDSTNPDFAEEQAFLQLFGSKDPDEAATCGELIESRGFEYEVHYVVTADGYILQNFRIINRYARESGKHLKPVLLLHGLTNSCSNWLMNSPVAFLLANLGFDVWLINVRGTSYSTNHTHIDPKDPEFWNFTFYEIAIYDVTATVEHIKKVTRFGKYTSECNKIIIIGHSQGTIQIIVQISVMPGFQENYEVIILAAPVAFLGDVGGFYGAMFNNFVIRYLMGLDNGPSPSSLATTYSAITVFCRNKMALPLCEIQHDRSSNKNLVHLYQSVERDHLSYFDHGKDENINLYGSAEPPEFPYYNIDPEKLVLISALNDNTADQKDVQKFRNSLCDRPCADHIITDPSFNHLDFVQSTQAYKYFGSVLVELIEHCGGSI</sequence>
<evidence type="ECO:0000313" key="4">
    <source>
        <dbReference type="EnsemblMetazoa" id="tetur53g00060.1"/>
    </source>
</evidence>
<keyword evidence="1" id="KW-1133">Transmembrane helix</keyword>
<dbReference type="Gene3D" id="3.40.50.1820">
    <property type="entry name" value="alpha/beta hydrolase"/>
    <property type="match status" value="1"/>
</dbReference>
<dbReference type="HOGENOM" id="CLU_2253477_0_0_1"/>
<proteinExistence type="predicted"/>
<organism evidence="4 5">
    <name type="scientific">Tetranychus urticae</name>
    <name type="common">Two-spotted spider mite</name>
    <dbReference type="NCBI Taxonomy" id="32264"/>
    <lineage>
        <taxon>Eukaryota</taxon>
        <taxon>Metazoa</taxon>
        <taxon>Ecdysozoa</taxon>
        <taxon>Arthropoda</taxon>
        <taxon>Chelicerata</taxon>
        <taxon>Arachnida</taxon>
        <taxon>Acari</taxon>
        <taxon>Acariformes</taxon>
        <taxon>Trombidiformes</taxon>
        <taxon>Prostigmata</taxon>
        <taxon>Eleutherengona</taxon>
        <taxon>Raphignathae</taxon>
        <taxon>Tetranychoidea</taxon>
        <taxon>Tetranychidae</taxon>
        <taxon>Tetranychus</taxon>
    </lineage>
</organism>
<evidence type="ECO:0000256" key="2">
    <source>
        <dbReference type="SAM" id="SignalP"/>
    </source>
</evidence>
<dbReference type="Pfam" id="PF04083">
    <property type="entry name" value="Abhydro_lipase"/>
    <property type="match status" value="1"/>
</dbReference>
<dbReference type="SUPFAM" id="SSF53474">
    <property type="entry name" value="alpha/beta-Hydrolases"/>
    <property type="match status" value="1"/>
</dbReference>
<feature type="transmembrane region" description="Helical" evidence="1">
    <location>
        <begin position="115"/>
        <end position="140"/>
    </location>
</feature>
<reference evidence="5" key="1">
    <citation type="submission" date="2011-08" db="EMBL/GenBank/DDBJ databases">
        <authorList>
            <person name="Rombauts S."/>
        </authorList>
    </citation>
    <scope>NUCLEOTIDE SEQUENCE</scope>
    <source>
        <strain evidence="5">London</strain>
    </source>
</reference>
<feature type="domain" description="Partial AB-hydrolase lipase" evidence="3">
    <location>
        <begin position="189"/>
        <end position="247"/>
    </location>
</feature>
<keyword evidence="2" id="KW-0732">Signal</keyword>
<dbReference type="EMBL" id="CAEY01001448">
    <property type="status" value="NOT_ANNOTATED_CDS"/>
    <property type="molecule type" value="Genomic_DNA"/>
</dbReference>
<dbReference type="eggNOG" id="KOG2624">
    <property type="taxonomic scope" value="Eukaryota"/>
</dbReference>
<dbReference type="InterPro" id="IPR029058">
    <property type="entry name" value="AB_hydrolase_fold"/>
</dbReference>
<reference evidence="4" key="2">
    <citation type="submission" date="2015-06" db="UniProtKB">
        <authorList>
            <consortium name="EnsemblMetazoa"/>
        </authorList>
    </citation>
    <scope>IDENTIFICATION</scope>
</reference>
<feature type="chain" id="PRO_5007729107" description="Partial AB-hydrolase lipase domain-containing protein" evidence="2">
    <location>
        <begin position="19"/>
        <end position="534"/>
    </location>
</feature>
<dbReference type="InterPro" id="IPR006693">
    <property type="entry name" value="AB_hydrolase_lipase"/>
</dbReference>
<dbReference type="GO" id="GO:0006629">
    <property type="term" value="P:lipid metabolic process"/>
    <property type="evidence" value="ECO:0007669"/>
    <property type="project" value="InterPro"/>
</dbReference>
<name>T1L5S7_TETUR</name>
<dbReference type="PANTHER" id="PTHR11005">
    <property type="entry name" value="LYSOSOMAL ACID LIPASE-RELATED"/>
    <property type="match status" value="1"/>
</dbReference>
<dbReference type="EnsemblMetazoa" id="tetur53g00060.1">
    <property type="protein sequence ID" value="tetur53g00060.1"/>
    <property type="gene ID" value="tetur53g00060"/>
</dbReference>
<dbReference type="Proteomes" id="UP000015104">
    <property type="component" value="Unassembled WGS sequence"/>
</dbReference>
<accession>T1L5S7</accession>
<dbReference type="AlphaFoldDB" id="T1L5S7"/>
<protein>
    <recommendedName>
        <fullName evidence="3">Partial AB-hydrolase lipase domain-containing protein</fullName>
    </recommendedName>
</protein>
<keyword evidence="1" id="KW-0472">Membrane</keyword>
<evidence type="ECO:0000256" key="1">
    <source>
        <dbReference type="SAM" id="Phobius"/>
    </source>
</evidence>
<feature type="signal peptide" evidence="2">
    <location>
        <begin position="1"/>
        <end position="18"/>
    </location>
</feature>
<evidence type="ECO:0000259" key="3">
    <source>
        <dbReference type="Pfam" id="PF04083"/>
    </source>
</evidence>
<keyword evidence="1" id="KW-0812">Transmembrane</keyword>
<keyword evidence="5" id="KW-1185">Reference proteome</keyword>
<evidence type="ECO:0000313" key="5">
    <source>
        <dbReference type="Proteomes" id="UP000015104"/>
    </source>
</evidence>